<reference evidence="9" key="3">
    <citation type="submission" date="2025-09" db="UniProtKB">
        <authorList>
            <consortium name="Ensembl"/>
        </authorList>
    </citation>
    <scope>IDENTIFICATION</scope>
    <source>
        <strain evidence="9">Boxer</strain>
    </source>
</reference>
<dbReference type="Gene3D" id="2.130.10.10">
    <property type="entry name" value="YVTN repeat-like/Quinoprotein amine dehydrogenase"/>
    <property type="match status" value="1"/>
</dbReference>
<dbReference type="GO" id="GO:0005730">
    <property type="term" value="C:nucleolus"/>
    <property type="evidence" value="ECO:0007669"/>
    <property type="project" value="UniProtKB-SubCell"/>
</dbReference>
<dbReference type="FunFam" id="2.130.10.10:FF:000378">
    <property type="entry name" value="U3 small nucleolar RNA-associated protein 7"/>
    <property type="match status" value="1"/>
</dbReference>
<sequence>METASKPGRDVQPKKARLQTKKKKPRRYWEKEATLTAAGASPGPPRNKKRNRELRPQRPKNINLPKKSRIPGKPQFPKKPREQRNLEPQRNLSGAQDPFPGPAPIPEEVARKFRRIDKSKKLPHSKSKTRSRLEVAEAEEEEISIKAARSELLLAEEPGFLEGEDGEDTAKIRQAEIVEAVDIASAAKHFDLNLRQFGPYRLNYSPVGRFLHSEALFAVAQNRWLHIYDNQGIELHCIRRCDRVTRLEFLPFHFLLATASETGFLTYLDVSVGKIVAALNARAGRLDVMTKNPYNAVIHLGHSNGTVSLWSPAMKEPLAKILCHRGGVRAVAVDSTGTYMATSGLDHQLKIFDLRGMFQPLSARTLPQGAGHLAFSQRGLLAAGMSDVVNIWMGQGMASPPSLEQPYLTHRLSGHVHGLHFCPFEDVLGLGHSGGITSMLVPGAAEPNFDGLENNPYRSQKQRQEWEVKALLEKVPAELICLDPRALAEVDVISLEQEKKERIERLGYDPEAKAPFQPKPKQKGRSSTASLVKRRRKVMDKEHRDKVRQSLEQQPQKQEKKAKPLKARPSALDRFVR</sequence>
<keyword evidence="2" id="KW-0698">rRNA processing</keyword>
<organism evidence="9 10">
    <name type="scientific">Canis lupus familiaris</name>
    <name type="common">Dog</name>
    <name type="synonym">Canis familiaris</name>
    <dbReference type="NCBI Taxonomy" id="9615"/>
    <lineage>
        <taxon>Eukaryota</taxon>
        <taxon>Metazoa</taxon>
        <taxon>Chordata</taxon>
        <taxon>Craniata</taxon>
        <taxon>Vertebrata</taxon>
        <taxon>Euteleostomi</taxon>
        <taxon>Mammalia</taxon>
        <taxon>Eutheria</taxon>
        <taxon>Laurasiatheria</taxon>
        <taxon>Carnivora</taxon>
        <taxon>Caniformia</taxon>
        <taxon>Canidae</taxon>
        <taxon>Canis</taxon>
    </lineage>
</organism>
<evidence type="ECO:0000256" key="5">
    <source>
        <dbReference type="ARBA" id="ARBA00023242"/>
    </source>
</evidence>
<dbReference type="InterPro" id="IPR001680">
    <property type="entry name" value="WD40_rpt"/>
</dbReference>
<proteinExistence type="predicted"/>
<evidence type="ECO:0000256" key="1">
    <source>
        <dbReference type="ARBA" id="ARBA00004604"/>
    </source>
</evidence>
<dbReference type="Pfam" id="PF08149">
    <property type="entry name" value="BING4CT"/>
    <property type="match status" value="1"/>
</dbReference>
<feature type="region of interest" description="Disordered" evidence="7">
    <location>
        <begin position="504"/>
        <end position="577"/>
    </location>
</feature>
<protein>
    <submittedName>
        <fullName evidence="9">WD repeat domain 46</fullName>
    </submittedName>
</protein>
<feature type="repeat" description="WD" evidence="6">
    <location>
        <begin position="321"/>
        <end position="355"/>
    </location>
</feature>
<feature type="compositionally biased region" description="Basic and acidic residues" evidence="7">
    <location>
        <begin position="539"/>
        <end position="549"/>
    </location>
</feature>
<keyword evidence="4" id="KW-0677">Repeat</keyword>
<reference evidence="9" key="1">
    <citation type="submission" date="2020-03" db="EMBL/GenBank/DDBJ databases">
        <title>Long-read based genome assembly of a Labrador retriever dog.</title>
        <authorList>
            <person name="Eory L."/>
            <person name="Zhang W."/>
            <person name="Schoenebeck J."/>
        </authorList>
    </citation>
    <scope>NUCLEOTIDE SEQUENCE [LARGE SCALE GENOMIC DNA]</scope>
    <source>
        <strain evidence="9">Labrador retriever</strain>
    </source>
</reference>
<dbReference type="PANTHER" id="PTHR14085:SF3">
    <property type="entry name" value="WD REPEAT-CONTAINING PROTEIN 46"/>
    <property type="match status" value="1"/>
</dbReference>
<dbReference type="OrthoDB" id="10251154at2759"/>
<name>A0A8I3S4Q2_CANLF</name>
<dbReference type="SUPFAM" id="SSF50978">
    <property type="entry name" value="WD40 repeat-like"/>
    <property type="match status" value="1"/>
</dbReference>
<dbReference type="Pfam" id="PF00400">
    <property type="entry name" value="WD40"/>
    <property type="match status" value="1"/>
</dbReference>
<dbReference type="InterPro" id="IPR012952">
    <property type="entry name" value="BING4_C_dom"/>
</dbReference>
<reference evidence="9" key="2">
    <citation type="submission" date="2025-08" db="UniProtKB">
        <authorList>
            <consortium name="Ensembl"/>
        </authorList>
    </citation>
    <scope>IDENTIFICATION</scope>
    <source>
        <strain evidence="9">Boxer</strain>
    </source>
</reference>
<feature type="region of interest" description="Disordered" evidence="7">
    <location>
        <begin position="1"/>
        <end position="134"/>
    </location>
</feature>
<dbReference type="Ensembl" id="ENSCAFT00845037213.1">
    <property type="protein sequence ID" value="ENSCAFP00845029142.1"/>
    <property type="gene ID" value="ENSCAFG00845021010.1"/>
</dbReference>
<feature type="domain" description="BING4 C-terminal" evidence="8">
    <location>
        <begin position="406"/>
        <end position="484"/>
    </location>
</feature>
<evidence type="ECO:0000256" key="2">
    <source>
        <dbReference type="ARBA" id="ARBA00022552"/>
    </source>
</evidence>
<dbReference type="GeneTree" id="ENSGT00390000007075"/>
<dbReference type="Proteomes" id="UP000805418">
    <property type="component" value="Chromosome 12"/>
</dbReference>
<dbReference type="SMART" id="SM00320">
    <property type="entry name" value="WD40"/>
    <property type="match status" value="2"/>
</dbReference>
<comment type="subcellular location">
    <subcellularLocation>
        <location evidence="1">Nucleus</location>
        <location evidence="1">Nucleolus</location>
    </subcellularLocation>
</comment>
<dbReference type="InterPro" id="IPR015943">
    <property type="entry name" value="WD40/YVTN_repeat-like_dom_sf"/>
</dbReference>
<evidence type="ECO:0000256" key="7">
    <source>
        <dbReference type="SAM" id="MobiDB-lite"/>
    </source>
</evidence>
<feature type="compositionally biased region" description="Basic residues" evidence="7">
    <location>
        <begin position="112"/>
        <end position="130"/>
    </location>
</feature>
<keyword evidence="3 6" id="KW-0853">WD repeat</keyword>
<dbReference type="PROSITE" id="PS50082">
    <property type="entry name" value="WD_REPEATS_2"/>
    <property type="match status" value="1"/>
</dbReference>
<accession>A0A8I3S4Q2</accession>
<keyword evidence="10" id="KW-1185">Reference proteome</keyword>
<dbReference type="GO" id="GO:0006364">
    <property type="term" value="P:rRNA processing"/>
    <property type="evidence" value="ECO:0007669"/>
    <property type="project" value="UniProtKB-KW"/>
</dbReference>
<evidence type="ECO:0000256" key="6">
    <source>
        <dbReference type="PROSITE-ProRule" id="PRU00221"/>
    </source>
</evidence>
<evidence type="ECO:0000313" key="9">
    <source>
        <dbReference type="Ensembl" id="ENSCAFP00845029142.1"/>
    </source>
</evidence>
<dbReference type="InterPro" id="IPR040315">
    <property type="entry name" value="WDR46/Utp7"/>
</dbReference>
<gene>
    <name evidence="9" type="primary">WDR46</name>
</gene>
<dbReference type="PANTHER" id="PTHR14085">
    <property type="entry name" value="WD-REPEAT PROTEIN BING4"/>
    <property type="match status" value="1"/>
</dbReference>
<dbReference type="SMART" id="SM01033">
    <property type="entry name" value="BING4CT"/>
    <property type="match status" value="1"/>
</dbReference>
<feature type="compositionally biased region" description="Basic residues" evidence="7">
    <location>
        <begin position="14"/>
        <end position="26"/>
    </location>
</feature>
<keyword evidence="5" id="KW-0539">Nucleus</keyword>
<dbReference type="InterPro" id="IPR036322">
    <property type="entry name" value="WD40_repeat_dom_sf"/>
</dbReference>
<dbReference type="AlphaFoldDB" id="A0A8I3S4Q2"/>
<evidence type="ECO:0000259" key="8">
    <source>
        <dbReference type="SMART" id="SM01033"/>
    </source>
</evidence>
<evidence type="ECO:0000256" key="4">
    <source>
        <dbReference type="ARBA" id="ARBA00022737"/>
    </source>
</evidence>
<evidence type="ECO:0000313" key="10">
    <source>
        <dbReference type="Proteomes" id="UP000805418"/>
    </source>
</evidence>
<evidence type="ECO:0000256" key="3">
    <source>
        <dbReference type="ARBA" id="ARBA00022574"/>
    </source>
</evidence>